<comment type="subcellular location">
    <subcellularLocation>
        <location evidence="1">Endomembrane system</location>
        <topology evidence="1">Multi-pass membrane protein</topology>
    </subcellularLocation>
</comment>
<keyword evidence="6 8" id="KW-1133">Transmembrane helix</keyword>
<dbReference type="Pfam" id="PF02508">
    <property type="entry name" value="Rnf-Nqr"/>
    <property type="match status" value="1"/>
</dbReference>
<dbReference type="RefSeq" id="WP_106739470.1">
    <property type="nucleotide sequence ID" value="NZ_CP027657.1"/>
</dbReference>
<dbReference type="OrthoDB" id="6905675at2"/>
<keyword evidence="7 8" id="KW-0472">Membrane</keyword>
<evidence type="ECO:0000313" key="10">
    <source>
        <dbReference type="Proteomes" id="UP000238327"/>
    </source>
</evidence>
<dbReference type="PIRSF" id="PIRSF006102">
    <property type="entry name" value="NQR_DE"/>
    <property type="match status" value="1"/>
</dbReference>
<dbReference type="Proteomes" id="UP000238327">
    <property type="component" value="Chromosome"/>
</dbReference>
<dbReference type="EMBL" id="CP027657">
    <property type="protein sequence ID" value="AVO54742.1"/>
    <property type="molecule type" value="Genomic_DNA"/>
</dbReference>
<organism evidence="9 10">
    <name type="scientific">Ectopseudomonas mendocina</name>
    <name type="common">Pseudomonas mendocina</name>
    <dbReference type="NCBI Taxonomy" id="300"/>
    <lineage>
        <taxon>Bacteria</taxon>
        <taxon>Pseudomonadati</taxon>
        <taxon>Pseudomonadota</taxon>
        <taxon>Gammaproteobacteria</taxon>
        <taxon>Pseudomonadales</taxon>
        <taxon>Pseudomonadaceae</taxon>
        <taxon>Ectopseudomonas</taxon>
    </lineage>
</organism>
<dbReference type="AlphaFoldDB" id="A0A2R3QST0"/>
<sequence length="183" mass="19272">MKRLPILLALAPLLGTTDLLIKAATVGLIGLLTLLTCGLVLAPLHDRVKNAPLMLTSLLVAALCIGSTQLLLQIISAELAAALGLFMPLLALPCLALPLQDEPKFRAGLRSGLQLLGLAMLLGTLRELFGHGSLLAHAGWLFGSAFSGWQLFGGLPLLTQAAGTFILLGLLLALFRHFKPEKA</sequence>
<evidence type="ECO:0000256" key="3">
    <source>
        <dbReference type="ARBA" id="ARBA00022519"/>
    </source>
</evidence>
<dbReference type="GO" id="GO:0012505">
    <property type="term" value="C:endomembrane system"/>
    <property type="evidence" value="ECO:0007669"/>
    <property type="project" value="UniProtKB-SubCell"/>
</dbReference>
<evidence type="ECO:0000256" key="8">
    <source>
        <dbReference type="SAM" id="Phobius"/>
    </source>
</evidence>
<evidence type="ECO:0000256" key="4">
    <source>
        <dbReference type="ARBA" id="ARBA00022692"/>
    </source>
</evidence>
<dbReference type="GO" id="GO:0016020">
    <property type="term" value="C:membrane"/>
    <property type="evidence" value="ECO:0007669"/>
    <property type="project" value="InterPro"/>
</dbReference>
<feature type="transmembrane region" description="Helical" evidence="8">
    <location>
        <begin position="51"/>
        <end position="75"/>
    </location>
</feature>
<keyword evidence="4 8" id="KW-0812">Transmembrane</keyword>
<keyword evidence="2" id="KW-0813">Transport</keyword>
<protein>
    <submittedName>
        <fullName evidence="9">Electron transporter RnfE</fullName>
    </submittedName>
</protein>
<gene>
    <name evidence="9" type="ORF">C7A17_18915</name>
</gene>
<proteinExistence type="predicted"/>
<reference evidence="9 10" key="1">
    <citation type="submission" date="2018-03" db="EMBL/GenBank/DDBJ databases">
        <title>Complete genome sequence and methylome analysis of Pseudomonas mendocina NEB 698.</title>
        <authorList>
            <person name="Morgan R.D."/>
        </authorList>
    </citation>
    <scope>NUCLEOTIDE SEQUENCE [LARGE SCALE GENOMIC DNA]</scope>
    <source>
        <strain evidence="9 10">NEB698</strain>
    </source>
</reference>
<dbReference type="InterPro" id="IPR003667">
    <property type="entry name" value="NqrDE/RnfAE"/>
</dbReference>
<feature type="transmembrane region" description="Helical" evidence="8">
    <location>
        <begin position="149"/>
        <end position="175"/>
    </location>
</feature>
<name>A0A2R3QST0_ECTME</name>
<evidence type="ECO:0000256" key="1">
    <source>
        <dbReference type="ARBA" id="ARBA00004127"/>
    </source>
</evidence>
<keyword evidence="3" id="KW-0997">Cell inner membrane</keyword>
<evidence type="ECO:0000256" key="5">
    <source>
        <dbReference type="ARBA" id="ARBA00022967"/>
    </source>
</evidence>
<feature type="transmembrane region" description="Helical" evidence="8">
    <location>
        <begin position="25"/>
        <end position="44"/>
    </location>
</feature>
<keyword evidence="5" id="KW-1278">Translocase</keyword>
<evidence type="ECO:0000256" key="2">
    <source>
        <dbReference type="ARBA" id="ARBA00022448"/>
    </source>
</evidence>
<evidence type="ECO:0000313" key="9">
    <source>
        <dbReference type="EMBL" id="AVO54742.1"/>
    </source>
</evidence>
<evidence type="ECO:0000256" key="6">
    <source>
        <dbReference type="ARBA" id="ARBA00022989"/>
    </source>
</evidence>
<keyword evidence="3" id="KW-1003">Cell membrane</keyword>
<evidence type="ECO:0000256" key="7">
    <source>
        <dbReference type="ARBA" id="ARBA00023136"/>
    </source>
</evidence>
<accession>A0A2R3QST0</accession>